<evidence type="ECO:0000259" key="4">
    <source>
        <dbReference type="Pfam" id="PF08774"/>
    </source>
</evidence>
<feature type="domain" description="VRR-NUC" evidence="4">
    <location>
        <begin position="24"/>
        <end position="128"/>
    </location>
</feature>
<dbReference type="GO" id="GO:0016788">
    <property type="term" value="F:hydrolase activity, acting on ester bonds"/>
    <property type="evidence" value="ECO:0007669"/>
    <property type="project" value="InterPro"/>
</dbReference>
<dbReference type="Pfam" id="PF08774">
    <property type="entry name" value="VRR_NUC"/>
    <property type="match status" value="1"/>
</dbReference>
<reference evidence="5" key="1">
    <citation type="journal article" date="2021" name="Proc. Natl. Acad. Sci. U.S.A.">
        <title>A Catalog of Tens of Thousands of Viruses from Human Metagenomes Reveals Hidden Associations with Chronic Diseases.</title>
        <authorList>
            <person name="Tisza M.J."/>
            <person name="Buck C.B."/>
        </authorList>
    </citation>
    <scope>NUCLEOTIDE SEQUENCE</scope>
    <source>
        <strain evidence="5">CtgXa1</strain>
    </source>
</reference>
<protein>
    <submittedName>
        <fullName evidence="5">Nuclease</fullName>
    </submittedName>
</protein>
<keyword evidence="2" id="KW-0540">Nuclease</keyword>
<dbReference type="InterPro" id="IPR011856">
    <property type="entry name" value="tRNA_endonuc-like_dom_sf"/>
</dbReference>
<dbReference type="Gene3D" id="3.40.1350.10">
    <property type="match status" value="1"/>
</dbReference>
<dbReference type="InterPro" id="IPR014883">
    <property type="entry name" value="VRR_NUC"/>
</dbReference>
<evidence type="ECO:0000256" key="1">
    <source>
        <dbReference type="ARBA" id="ARBA00001946"/>
    </source>
</evidence>
<sequence length="150" mass="16904">MADIKYTLPSPTEDVEQICLFRWANAQQGKYPELALMYHVPNGGKRSKSEAARFRAMGVKAGVPDIFLPVGIQKLDSVDRGQYTIIRTKYNGLYIELKRQRGGTVSAAQKQWISDLREAGYAVEVCKGWEAAAAVITDYLEGRYRPQYQP</sequence>
<keyword evidence="3" id="KW-0378">Hydrolase</keyword>
<name>A0A8S5T6V8_9CAUD</name>
<organism evidence="5">
    <name type="scientific">Myoviridae sp. ctgXa1</name>
    <dbReference type="NCBI Taxonomy" id="2827700"/>
    <lineage>
        <taxon>Viruses</taxon>
        <taxon>Duplodnaviria</taxon>
        <taxon>Heunggongvirae</taxon>
        <taxon>Uroviricota</taxon>
        <taxon>Caudoviricetes</taxon>
    </lineage>
</organism>
<dbReference type="GO" id="GO:0003676">
    <property type="term" value="F:nucleic acid binding"/>
    <property type="evidence" value="ECO:0007669"/>
    <property type="project" value="InterPro"/>
</dbReference>
<evidence type="ECO:0000313" key="5">
    <source>
        <dbReference type="EMBL" id="DAF58977.1"/>
    </source>
</evidence>
<accession>A0A8S5T6V8</accession>
<proteinExistence type="predicted"/>
<dbReference type="EMBL" id="BK032760">
    <property type="protein sequence ID" value="DAF58977.1"/>
    <property type="molecule type" value="Genomic_DNA"/>
</dbReference>
<evidence type="ECO:0000256" key="3">
    <source>
        <dbReference type="ARBA" id="ARBA00022801"/>
    </source>
</evidence>
<comment type="cofactor">
    <cofactor evidence="1">
        <name>Mg(2+)</name>
        <dbReference type="ChEBI" id="CHEBI:18420"/>
    </cofactor>
</comment>
<dbReference type="GO" id="GO:0004518">
    <property type="term" value="F:nuclease activity"/>
    <property type="evidence" value="ECO:0007669"/>
    <property type="project" value="UniProtKB-KW"/>
</dbReference>
<evidence type="ECO:0000256" key="2">
    <source>
        <dbReference type="ARBA" id="ARBA00022722"/>
    </source>
</evidence>